<keyword evidence="1" id="KW-0456">Lyase</keyword>
<accession>A0A892IGP0</accession>
<dbReference type="Pfam" id="PF02746">
    <property type="entry name" value="MR_MLE_N"/>
    <property type="match status" value="1"/>
</dbReference>
<dbReference type="SUPFAM" id="SSF54826">
    <property type="entry name" value="Enolase N-terminal domain-like"/>
    <property type="match status" value="1"/>
</dbReference>
<reference evidence="3 4" key="1">
    <citation type="submission" date="2021-02" db="EMBL/GenBank/DDBJ databases">
        <title>FDA dAtabase for Regulatory Grade micrObial Sequences (FDA-ARGOS): Supporting development and validation of Infectious Disease Dx tests.</title>
        <authorList>
            <person name="Minogue T."/>
            <person name="Wolcott M."/>
            <person name="Wasieloski L."/>
            <person name="Aguilar W."/>
            <person name="Moore D."/>
            <person name="Jaissle J."/>
            <person name="Tallon L."/>
            <person name="Sadzewicz L."/>
            <person name="Zhao X."/>
            <person name="Boylan J."/>
            <person name="Ott S."/>
            <person name="Bowen H."/>
            <person name="Vavikolanu K."/>
            <person name="Mehta A."/>
            <person name="Aluvathingal J."/>
            <person name="Nadendla S."/>
            <person name="Yan Y."/>
            <person name="Sichtig H."/>
        </authorList>
    </citation>
    <scope>NUCLEOTIDE SEQUENCE [LARGE SCALE GENOMIC DNA]</scope>
    <source>
        <strain evidence="3 4">FDAARGOS_1272</strain>
    </source>
</reference>
<dbReference type="AlphaFoldDB" id="A0A892IGP0"/>
<dbReference type="InterPro" id="IPR029065">
    <property type="entry name" value="Enolase_C-like"/>
</dbReference>
<dbReference type="GO" id="GO:0016829">
    <property type="term" value="F:lyase activity"/>
    <property type="evidence" value="ECO:0007669"/>
    <property type="project" value="UniProtKB-KW"/>
</dbReference>
<gene>
    <name evidence="3" type="ORF">I6K02_18620</name>
</gene>
<dbReference type="SFLD" id="SFLDS00001">
    <property type="entry name" value="Enolase"/>
    <property type="match status" value="1"/>
</dbReference>
<dbReference type="Proteomes" id="UP000625568">
    <property type="component" value="Chromosome 2"/>
</dbReference>
<dbReference type="SFLD" id="SFLDG00179">
    <property type="entry name" value="mandelate_racemase"/>
    <property type="match status" value="1"/>
</dbReference>
<dbReference type="Gene3D" id="3.20.20.120">
    <property type="entry name" value="Enolase-like C-terminal domain"/>
    <property type="match status" value="1"/>
</dbReference>
<dbReference type="InterPro" id="IPR013342">
    <property type="entry name" value="Mandelate_racemase_C"/>
</dbReference>
<dbReference type="EMBL" id="CP069483">
    <property type="protein sequence ID" value="QRO80347.1"/>
    <property type="molecule type" value="Genomic_DNA"/>
</dbReference>
<dbReference type="Pfam" id="PF13378">
    <property type="entry name" value="MR_MLE_C"/>
    <property type="match status" value="1"/>
</dbReference>
<proteinExistence type="predicted"/>
<keyword evidence="4" id="KW-1185">Reference proteome</keyword>
<dbReference type="InterPro" id="IPR036849">
    <property type="entry name" value="Enolase-like_C_sf"/>
</dbReference>
<evidence type="ECO:0000259" key="2">
    <source>
        <dbReference type="SMART" id="SM00922"/>
    </source>
</evidence>
<dbReference type="GeneID" id="93130296"/>
<dbReference type="InterPro" id="IPR013341">
    <property type="entry name" value="Mandelate_racemase_N_dom"/>
</dbReference>
<name>A0A892IGP0_9BURK</name>
<dbReference type="PANTHER" id="PTHR48080:SF2">
    <property type="entry name" value="D-GALACTONATE DEHYDRATASE"/>
    <property type="match status" value="1"/>
</dbReference>
<dbReference type="Gene3D" id="3.30.390.10">
    <property type="entry name" value="Enolase-like, N-terminal domain"/>
    <property type="match status" value="1"/>
</dbReference>
<evidence type="ECO:0000313" key="3">
    <source>
        <dbReference type="EMBL" id="QRO80347.1"/>
    </source>
</evidence>
<sequence>MNAEIGIDSITLSIARVTPSTHWTFVEIVDEENRIGLGEATLTGRDSELLRAASDMFPAIVDMRVDDAASWLDTLELGTIARAAVASALSHAVTDLRARIRNRSIAELLGHPVRAFIPMYANINRRTHTRSPDSFAHSARSAVAAGFSAVKIAPFDGVTLYGSDAHAQPSLIDAALERIAAVRDAVGPAVDVMVDCHWRLNAHVARQVLASDVCDGLHWLECPLPETPDRLHELRALRSLANDRGIRLAGCEEAIRAEGFMPFVEAGAYDVMMPDVKYVGSVDEMLHVAQLLGRHDVEFSPHNPSGPVAHAVSMQICSLVPNFRRMEMQFDETPYFHTLTGATVPVPDNGGAQIARTSGIGMRLDRDALDPLTIRRLQFHRACRAGELVVT</sequence>
<evidence type="ECO:0000313" key="4">
    <source>
        <dbReference type="Proteomes" id="UP000625568"/>
    </source>
</evidence>
<evidence type="ECO:0000256" key="1">
    <source>
        <dbReference type="ARBA" id="ARBA00023239"/>
    </source>
</evidence>
<dbReference type="InterPro" id="IPR034593">
    <property type="entry name" value="DgoD-like"/>
</dbReference>
<dbReference type="PANTHER" id="PTHR48080">
    <property type="entry name" value="D-GALACTONATE DEHYDRATASE-RELATED"/>
    <property type="match status" value="1"/>
</dbReference>
<dbReference type="SUPFAM" id="SSF51604">
    <property type="entry name" value="Enolase C-terminal domain-like"/>
    <property type="match status" value="1"/>
</dbReference>
<protein>
    <recommendedName>
        <fullName evidence="2">Mandelate racemase/muconate lactonizing enzyme C-terminal domain-containing protein</fullName>
    </recommendedName>
</protein>
<dbReference type="RefSeq" id="WP_035973845.1">
    <property type="nucleotide sequence ID" value="NZ_CABVPR010000025.1"/>
</dbReference>
<dbReference type="SMART" id="SM00922">
    <property type="entry name" value="MR_MLE"/>
    <property type="match status" value="1"/>
</dbReference>
<organism evidence="3 4">
    <name type="scientific">Burkholderia dolosa</name>
    <dbReference type="NCBI Taxonomy" id="152500"/>
    <lineage>
        <taxon>Bacteria</taxon>
        <taxon>Pseudomonadati</taxon>
        <taxon>Pseudomonadota</taxon>
        <taxon>Betaproteobacteria</taxon>
        <taxon>Burkholderiales</taxon>
        <taxon>Burkholderiaceae</taxon>
        <taxon>Burkholderia</taxon>
        <taxon>Burkholderia cepacia complex</taxon>
    </lineage>
</organism>
<dbReference type="InterPro" id="IPR029017">
    <property type="entry name" value="Enolase-like_N"/>
</dbReference>
<feature type="domain" description="Mandelate racemase/muconate lactonizing enzyme C-terminal" evidence="2">
    <location>
        <begin position="132"/>
        <end position="244"/>
    </location>
</feature>